<evidence type="ECO:0000256" key="3">
    <source>
        <dbReference type="ARBA" id="ARBA00013014"/>
    </source>
</evidence>
<evidence type="ECO:0000256" key="2">
    <source>
        <dbReference type="ARBA" id="ARBA00007870"/>
    </source>
</evidence>
<evidence type="ECO:0000256" key="5">
    <source>
        <dbReference type="ARBA" id="ARBA00022655"/>
    </source>
</evidence>
<dbReference type="PANTHER" id="PTHR43765:SF2">
    <property type="entry name" value="2-DEHYDROPANTOATE 2-REDUCTASE"/>
    <property type="match status" value="1"/>
</dbReference>
<evidence type="ECO:0000256" key="1">
    <source>
        <dbReference type="ARBA" id="ARBA00004994"/>
    </source>
</evidence>
<evidence type="ECO:0000256" key="4">
    <source>
        <dbReference type="ARBA" id="ARBA00019465"/>
    </source>
</evidence>
<evidence type="ECO:0000313" key="14">
    <source>
        <dbReference type="Proteomes" id="UP000219465"/>
    </source>
</evidence>
<dbReference type="SUPFAM" id="SSF51735">
    <property type="entry name" value="NAD(P)-binding Rossmann-fold domains"/>
    <property type="match status" value="1"/>
</dbReference>
<proteinExistence type="inferred from homology"/>
<evidence type="ECO:0000256" key="8">
    <source>
        <dbReference type="ARBA" id="ARBA00032024"/>
    </source>
</evidence>
<keyword evidence="7 10" id="KW-0560">Oxidoreductase</keyword>
<dbReference type="RefSeq" id="WP_097109114.1">
    <property type="nucleotide sequence ID" value="NZ_OCPC01000006.1"/>
</dbReference>
<keyword evidence="5 10" id="KW-0566">Pantothenate biosynthesis</keyword>
<dbReference type="GO" id="GO:0008677">
    <property type="term" value="F:2-dehydropantoate 2-reductase activity"/>
    <property type="evidence" value="ECO:0007669"/>
    <property type="project" value="UniProtKB-EC"/>
</dbReference>
<dbReference type="UniPathway" id="UPA00028">
    <property type="reaction ID" value="UER00004"/>
</dbReference>
<dbReference type="InterPro" id="IPR050838">
    <property type="entry name" value="Ketopantoate_reductase"/>
</dbReference>
<comment type="pathway">
    <text evidence="1 10">Cofactor biosynthesis; (R)-pantothenate biosynthesis; (R)-pantoate from 3-methyl-2-oxobutanoate: step 2/2.</text>
</comment>
<evidence type="ECO:0000259" key="11">
    <source>
        <dbReference type="Pfam" id="PF02558"/>
    </source>
</evidence>
<dbReference type="SUPFAM" id="SSF48179">
    <property type="entry name" value="6-phosphogluconate dehydrogenase C-terminal domain-like"/>
    <property type="match status" value="1"/>
</dbReference>
<dbReference type="InterPro" id="IPR013332">
    <property type="entry name" value="KPR_N"/>
</dbReference>
<protein>
    <recommendedName>
        <fullName evidence="4 10">2-dehydropantoate 2-reductase</fullName>
        <ecNumber evidence="3 10">1.1.1.169</ecNumber>
    </recommendedName>
    <alternativeName>
        <fullName evidence="8 10">Ketopantoate reductase</fullName>
    </alternativeName>
</protein>
<evidence type="ECO:0000256" key="9">
    <source>
        <dbReference type="ARBA" id="ARBA00048793"/>
    </source>
</evidence>
<dbReference type="Pfam" id="PF02558">
    <property type="entry name" value="ApbA"/>
    <property type="match status" value="1"/>
</dbReference>
<dbReference type="GO" id="GO:0050661">
    <property type="term" value="F:NADP binding"/>
    <property type="evidence" value="ECO:0007669"/>
    <property type="project" value="TreeGrafter"/>
</dbReference>
<comment type="catalytic activity">
    <reaction evidence="9 10">
        <text>(R)-pantoate + NADP(+) = 2-dehydropantoate + NADPH + H(+)</text>
        <dbReference type="Rhea" id="RHEA:16233"/>
        <dbReference type="ChEBI" id="CHEBI:11561"/>
        <dbReference type="ChEBI" id="CHEBI:15378"/>
        <dbReference type="ChEBI" id="CHEBI:15980"/>
        <dbReference type="ChEBI" id="CHEBI:57783"/>
        <dbReference type="ChEBI" id="CHEBI:58349"/>
        <dbReference type="EC" id="1.1.1.169"/>
    </reaction>
</comment>
<dbReference type="Gene3D" id="1.10.1040.10">
    <property type="entry name" value="N-(1-d-carboxylethyl)-l-norvaline Dehydrogenase, domain 2"/>
    <property type="match status" value="1"/>
</dbReference>
<organism evidence="13 14">
    <name type="scientific">Hoeflea halophila</name>
    <dbReference type="NCBI Taxonomy" id="714899"/>
    <lineage>
        <taxon>Bacteria</taxon>
        <taxon>Pseudomonadati</taxon>
        <taxon>Pseudomonadota</taxon>
        <taxon>Alphaproteobacteria</taxon>
        <taxon>Hyphomicrobiales</taxon>
        <taxon>Rhizobiaceae</taxon>
        <taxon>Hoeflea</taxon>
    </lineage>
</organism>
<dbReference type="Proteomes" id="UP000219465">
    <property type="component" value="Unassembled WGS sequence"/>
</dbReference>
<evidence type="ECO:0000256" key="10">
    <source>
        <dbReference type="RuleBase" id="RU362068"/>
    </source>
</evidence>
<keyword evidence="14" id="KW-1185">Reference proteome</keyword>
<dbReference type="OrthoDB" id="9796561at2"/>
<feature type="domain" description="Ketopantoate reductase N-terminal" evidence="11">
    <location>
        <begin position="12"/>
        <end position="160"/>
    </location>
</feature>
<dbReference type="InterPro" id="IPR013752">
    <property type="entry name" value="KPA_reductase"/>
</dbReference>
<accession>A0A286IF37</accession>
<evidence type="ECO:0000256" key="7">
    <source>
        <dbReference type="ARBA" id="ARBA00023002"/>
    </source>
</evidence>
<dbReference type="InterPro" id="IPR013328">
    <property type="entry name" value="6PGD_dom2"/>
</dbReference>
<feature type="domain" description="Ketopantoate reductase C-terminal" evidence="12">
    <location>
        <begin position="183"/>
        <end position="319"/>
    </location>
</feature>
<evidence type="ECO:0000313" key="13">
    <source>
        <dbReference type="EMBL" id="SOE18637.1"/>
    </source>
</evidence>
<dbReference type="GO" id="GO:0005737">
    <property type="term" value="C:cytoplasm"/>
    <property type="evidence" value="ECO:0007669"/>
    <property type="project" value="TreeGrafter"/>
</dbReference>
<dbReference type="NCBIfam" id="TIGR00745">
    <property type="entry name" value="apbA_panE"/>
    <property type="match status" value="1"/>
</dbReference>
<keyword evidence="6 10" id="KW-0521">NADP</keyword>
<dbReference type="Gene3D" id="3.40.50.720">
    <property type="entry name" value="NAD(P)-binding Rossmann-like Domain"/>
    <property type="match status" value="1"/>
</dbReference>
<dbReference type="Pfam" id="PF08546">
    <property type="entry name" value="ApbA_C"/>
    <property type="match status" value="1"/>
</dbReference>
<dbReference type="InterPro" id="IPR036291">
    <property type="entry name" value="NAD(P)-bd_dom_sf"/>
</dbReference>
<dbReference type="GO" id="GO:0015940">
    <property type="term" value="P:pantothenate biosynthetic process"/>
    <property type="evidence" value="ECO:0007669"/>
    <property type="project" value="UniProtKB-UniPathway"/>
</dbReference>
<sequence>MGSETAQAEPNIGIMGAGAIGLYVGGMLAHGGAKVVFAARGRTLASIKRGLSLSRYDGFKATLKPEQYESGGADSLGGCDVVLFCTKSGDTEAAALELSRSLKPGATIISLQNGVGNVELLKRLLANHEVVAGTVPFNVVRLSPNAVHCAMEGTVLVGPSSASTSLTDLAKASGLKIQIHHDLDALQWGKLLLNLNNGLNVISGKPLLRQFQDRGYRLVLAMAMEELLATLDAAGISIVGASRTSPRLIPKVLRLPTWLFRVVARQQLRMDDTARSSSWDDLKAGREPEIRFLNGAVCSLAETHGRTAPVNALICRLVDEAFAAKTSPEMPGGELLALARTAAAER</sequence>
<dbReference type="AlphaFoldDB" id="A0A286IF37"/>
<gene>
    <name evidence="13" type="ORF">SAMN05877838_3572</name>
</gene>
<dbReference type="EMBL" id="OCPC01000006">
    <property type="protein sequence ID" value="SOE18637.1"/>
    <property type="molecule type" value="Genomic_DNA"/>
</dbReference>
<comment type="similarity">
    <text evidence="2 10">Belongs to the ketopantoate reductase family.</text>
</comment>
<dbReference type="InterPro" id="IPR003710">
    <property type="entry name" value="ApbA"/>
</dbReference>
<evidence type="ECO:0000259" key="12">
    <source>
        <dbReference type="Pfam" id="PF08546"/>
    </source>
</evidence>
<dbReference type="InterPro" id="IPR008927">
    <property type="entry name" value="6-PGluconate_DH-like_C_sf"/>
</dbReference>
<reference evidence="14" key="1">
    <citation type="submission" date="2017-08" db="EMBL/GenBank/DDBJ databases">
        <authorList>
            <person name="Varghese N."/>
            <person name="Submissions S."/>
        </authorList>
    </citation>
    <scope>NUCLEOTIDE SEQUENCE [LARGE SCALE GENOMIC DNA]</scope>
    <source>
        <strain evidence="14">KCTC 23107</strain>
    </source>
</reference>
<comment type="function">
    <text evidence="10">Catalyzes the NADPH-dependent reduction of ketopantoate into pantoic acid.</text>
</comment>
<dbReference type="EC" id="1.1.1.169" evidence="3 10"/>
<dbReference type="PANTHER" id="PTHR43765">
    <property type="entry name" value="2-DEHYDROPANTOATE 2-REDUCTASE-RELATED"/>
    <property type="match status" value="1"/>
</dbReference>
<evidence type="ECO:0000256" key="6">
    <source>
        <dbReference type="ARBA" id="ARBA00022857"/>
    </source>
</evidence>
<name>A0A286IF37_9HYPH</name>